<evidence type="ECO:0000256" key="1">
    <source>
        <dbReference type="SAM" id="MobiDB-lite"/>
    </source>
</evidence>
<reference evidence="3" key="1">
    <citation type="submission" date="2025-08" db="UniProtKB">
        <authorList>
            <consortium name="RefSeq"/>
        </authorList>
    </citation>
    <scope>IDENTIFICATION</scope>
</reference>
<evidence type="ECO:0000313" key="3">
    <source>
        <dbReference type="RefSeq" id="XP_072837449.1"/>
    </source>
</evidence>
<dbReference type="GeneID" id="140702331"/>
<feature type="region of interest" description="Disordered" evidence="1">
    <location>
        <begin position="98"/>
        <end position="133"/>
    </location>
</feature>
<gene>
    <name evidence="3" type="primary">LOC140702331</name>
</gene>
<feature type="compositionally biased region" description="Basic and acidic residues" evidence="1">
    <location>
        <begin position="122"/>
        <end position="133"/>
    </location>
</feature>
<dbReference type="RefSeq" id="XP_072837449.1">
    <property type="nucleotide sequence ID" value="XM_072981348.1"/>
</dbReference>
<keyword evidence="2" id="KW-1185">Reference proteome</keyword>
<sequence>MEEQNQSKTVDILLEVASGFFEQAKQKIRERDCLIRELYHENMFLKRFLSTEPGLMQRFFQVQQGSFGDYCNETLQTIGSNPEMQDACVERVNEAQWNAKEHSREDSDSSPVQTEDSQALETRAEEGMQEKVPREAVSLRKLTSDNARENCSAPENCSALEFSSAPTSALFQSTGQVRSSEIIREETMGLLEEGEQGIFQSNKAIAGTESLEATAVHEGVEYRDDEIETQLNSSLGLVSADFDACQISNNPPSLSPEGTAKSDTVRLAETPCTSWQFRSKELYQGGGLLKVPEKSAEKAGGVKVFSESLPSAIGGDSGAVLQHELSHCCNSTNDSKLMR</sequence>
<evidence type="ECO:0000313" key="2">
    <source>
        <dbReference type="Proteomes" id="UP001652642"/>
    </source>
</evidence>
<feature type="compositionally biased region" description="Basic and acidic residues" evidence="1">
    <location>
        <begin position="98"/>
        <end position="107"/>
    </location>
</feature>
<name>A0ABM5EWC1_9SAUR</name>
<proteinExistence type="predicted"/>
<accession>A0ABM5EWC1</accession>
<feature type="compositionally biased region" description="Polar residues" evidence="1">
    <location>
        <begin position="109"/>
        <end position="120"/>
    </location>
</feature>
<protein>
    <submittedName>
        <fullName evidence="3">Uncharacterized protein</fullName>
    </submittedName>
</protein>
<dbReference type="Proteomes" id="UP001652642">
    <property type="component" value="Chromosome 11"/>
</dbReference>
<organism evidence="2 3">
    <name type="scientific">Pogona vitticeps</name>
    <name type="common">central bearded dragon</name>
    <dbReference type="NCBI Taxonomy" id="103695"/>
    <lineage>
        <taxon>Eukaryota</taxon>
        <taxon>Metazoa</taxon>
        <taxon>Chordata</taxon>
        <taxon>Craniata</taxon>
        <taxon>Vertebrata</taxon>
        <taxon>Euteleostomi</taxon>
        <taxon>Lepidosauria</taxon>
        <taxon>Squamata</taxon>
        <taxon>Bifurcata</taxon>
        <taxon>Unidentata</taxon>
        <taxon>Episquamata</taxon>
        <taxon>Toxicofera</taxon>
        <taxon>Iguania</taxon>
        <taxon>Acrodonta</taxon>
        <taxon>Agamidae</taxon>
        <taxon>Amphibolurinae</taxon>
        <taxon>Pogona</taxon>
    </lineage>
</organism>